<dbReference type="Gene3D" id="1.20.120.1350">
    <property type="entry name" value="Pneumovirus matrix protein 2 (M2), zinc-binding domain"/>
    <property type="match status" value="1"/>
</dbReference>
<feature type="zinc finger region" description="C3H1-type" evidence="6">
    <location>
        <begin position="195"/>
        <end position="217"/>
    </location>
</feature>
<feature type="region of interest" description="Disordered" evidence="7">
    <location>
        <begin position="930"/>
        <end position="1013"/>
    </location>
</feature>
<dbReference type="InterPro" id="IPR000571">
    <property type="entry name" value="Znf_CCCH"/>
</dbReference>
<dbReference type="Proteomes" id="UP000694558">
    <property type="component" value="Chromosome 8"/>
</dbReference>
<dbReference type="InterPro" id="IPR036855">
    <property type="entry name" value="Znf_CCCH_sf"/>
</dbReference>
<feature type="region of interest" description="Disordered" evidence="7">
    <location>
        <begin position="615"/>
        <end position="663"/>
    </location>
</feature>
<feature type="compositionally biased region" description="Basic and acidic residues" evidence="7">
    <location>
        <begin position="16"/>
        <end position="27"/>
    </location>
</feature>
<dbReference type="Pfam" id="PF14608">
    <property type="entry name" value="zf-CCCH_2"/>
    <property type="match status" value="2"/>
</dbReference>
<feature type="compositionally biased region" description="Basic and acidic residues" evidence="7">
    <location>
        <begin position="158"/>
        <end position="167"/>
    </location>
</feature>
<dbReference type="SMART" id="SM00356">
    <property type="entry name" value="ZnF_C3H1"/>
    <property type="match status" value="3"/>
</dbReference>
<evidence type="ECO:0000256" key="2">
    <source>
        <dbReference type="ARBA" id="ARBA00022723"/>
    </source>
</evidence>
<feature type="region of interest" description="Disordered" evidence="7">
    <location>
        <begin position="294"/>
        <end position="313"/>
    </location>
</feature>
<proteinExistence type="predicted"/>
<dbReference type="PROSITE" id="PS50103">
    <property type="entry name" value="ZF_C3H1"/>
    <property type="match status" value="3"/>
</dbReference>
<evidence type="ECO:0000256" key="1">
    <source>
        <dbReference type="ARBA" id="ARBA00022553"/>
    </source>
</evidence>
<evidence type="ECO:0000256" key="6">
    <source>
        <dbReference type="PROSITE-ProRule" id="PRU00723"/>
    </source>
</evidence>
<organism evidence="9 10">
    <name type="scientific">Scophthalmus maximus</name>
    <name type="common">Turbot</name>
    <name type="synonym">Psetta maxima</name>
    <dbReference type="NCBI Taxonomy" id="52904"/>
    <lineage>
        <taxon>Eukaryota</taxon>
        <taxon>Metazoa</taxon>
        <taxon>Chordata</taxon>
        <taxon>Craniata</taxon>
        <taxon>Vertebrata</taxon>
        <taxon>Euteleostomi</taxon>
        <taxon>Actinopterygii</taxon>
        <taxon>Neopterygii</taxon>
        <taxon>Teleostei</taxon>
        <taxon>Neoteleostei</taxon>
        <taxon>Acanthomorphata</taxon>
        <taxon>Carangaria</taxon>
        <taxon>Pleuronectiformes</taxon>
        <taxon>Pleuronectoidei</taxon>
        <taxon>Scophthalmidae</taxon>
        <taxon>Scophthalmus</taxon>
    </lineage>
</organism>
<keyword evidence="3" id="KW-0677">Repeat</keyword>
<feature type="compositionally biased region" description="Polar residues" evidence="7">
    <location>
        <begin position="642"/>
        <end position="657"/>
    </location>
</feature>
<dbReference type="OMA" id="QGADCKF"/>
<feature type="domain" description="C3H1-type" evidence="8">
    <location>
        <begin position="243"/>
        <end position="271"/>
    </location>
</feature>
<protein>
    <recommendedName>
        <fullName evidence="8">C3H1-type domain-containing protein</fullName>
    </recommendedName>
</protein>
<feature type="region of interest" description="Disordered" evidence="7">
    <location>
        <begin position="16"/>
        <end position="71"/>
    </location>
</feature>
<evidence type="ECO:0000256" key="3">
    <source>
        <dbReference type="ARBA" id="ARBA00022737"/>
    </source>
</evidence>
<dbReference type="PANTHER" id="PTHR13119">
    <property type="entry name" value="ZINC FINGER CCCH DOMAIN-CONTAINING PROTEI"/>
    <property type="match status" value="1"/>
</dbReference>
<reference evidence="9" key="1">
    <citation type="submission" date="2023-05" db="EMBL/GenBank/DDBJ databases">
        <title>High-quality long-read genome of Scophthalmus maximus.</title>
        <authorList>
            <person name="Lien S."/>
            <person name="Martinez P."/>
        </authorList>
    </citation>
    <scope>NUCLEOTIDE SEQUENCE [LARGE SCALE GENOMIC DNA]</scope>
</reference>
<dbReference type="InterPro" id="IPR045124">
    <property type="entry name" value="Su(sable)-like"/>
</dbReference>
<feature type="zinc finger region" description="C3H1-type" evidence="6">
    <location>
        <begin position="243"/>
        <end position="271"/>
    </location>
</feature>
<feature type="compositionally biased region" description="Polar residues" evidence="7">
    <location>
        <begin position="844"/>
        <end position="854"/>
    </location>
</feature>
<accession>A0A8D3AGK5</accession>
<dbReference type="GO" id="GO:0045892">
    <property type="term" value="P:negative regulation of DNA-templated transcription"/>
    <property type="evidence" value="ECO:0007669"/>
    <property type="project" value="InterPro"/>
</dbReference>
<feature type="compositionally biased region" description="Basic residues" evidence="7">
    <location>
        <begin position="948"/>
        <end position="964"/>
    </location>
</feature>
<dbReference type="SUPFAM" id="SSF90229">
    <property type="entry name" value="CCCH zinc finger"/>
    <property type="match status" value="2"/>
</dbReference>
<evidence type="ECO:0000256" key="5">
    <source>
        <dbReference type="ARBA" id="ARBA00022833"/>
    </source>
</evidence>
<evidence type="ECO:0000256" key="7">
    <source>
        <dbReference type="SAM" id="MobiDB-lite"/>
    </source>
</evidence>
<keyword evidence="4 6" id="KW-0863">Zinc-finger</keyword>
<feature type="compositionally biased region" description="Polar residues" evidence="7">
    <location>
        <begin position="620"/>
        <end position="635"/>
    </location>
</feature>
<evidence type="ECO:0000313" key="9">
    <source>
        <dbReference type="Ensembl" id="ENSSMAP00000017934.1"/>
    </source>
</evidence>
<feature type="domain" description="C3H1-type" evidence="8">
    <location>
        <begin position="220"/>
        <end position="242"/>
    </location>
</feature>
<dbReference type="AlphaFoldDB" id="A0A8D3AGK5"/>
<feature type="region of interest" description="Disordered" evidence="7">
    <location>
        <begin position="122"/>
        <end position="167"/>
    </location>
</feature>
<evidence type="ECO:0000256" key="4">
    <source>
        <dbReference type="ARBA" id="ARBA00022771"/>
    </source>
</evidence>
<keyword evidence="2 6" id="KW-0479">Metal-binding</keyword>
<feature type="region of interest" description="Disordered" evidence="7">
    <location>
        <begin position="770"/>
        <end position="902"/>
    </location>
</feature>
<keyword evidence="5 6" id="KW-0862">Zinc</keyword>
<dbReference type="InterPro" id="IPR054361">
    <property type="entry name" value="Znf-CCCH_ZC3H4/6/8"/>
</dbReference>
<feature type="region of interest" description="Disordered" evidence="7">
    <location>
        <begin position="469"/>
        <end position="489"/>
    </location>
</feature>
<reference evidence="9" key="2">
    <citation type="submission" date="2025-08" db="UniProtKB">
        <authorList>
            <consortium name="Ensembl"/>
        </authorList>
    </citation>
    <scope>IDENTIFICATION</scope>
</reference>
<feature type="zinc finger region" description="C3H1-type" evidence="6">
    <location>
        <begin position="220"/>
        <end position="242"/>
    </location>
</feature>
<sequence>MSFANLFTSLSAVDGDATHRNQSDVGKRGNGRKRKPPCEQTGPDNKKHRYEARTSRSQHTNPFTHDDSTSMCYRMPNIEHASTGFTKEEMHKHSDNIDNNYMHHKKKNYRGRNNRNVYKQQQQKKMVEGQESLHRPYYRGRGSNRDGCYQTRPTSRRGGGDRKHGYDRQFHAKTPRSMTQEFKEQNTLLVDGQLLCRHFLWGRCIKGDECQLKHIQGYNDLVKEVCKFYVQGFCSKGESCPYMHKSFPCKFFHRKGNCSQGEDCRFSHEPLNETTGRLLDEALKRENDLYELSKKAQQVSPGQPATPDESEVMEENRTDVPIQQLSFYNSGGTNAEQEALLCKTEELCGITETTVPPEASDSAQLLSPLSTGLNREEPVCYSVEAVLGPQLFKPFPSFFSTPGTSMDSLPLSGPPTSTAEQSKAPYSVGADNTVRSRKSVASSALGYLSTHLSVQSVFYTPKSDCEELTDPLRSSEAEKVPYSPSNRIETNKPQERMFRSLPSLKVHTNPMSKTRPDVTPAQRAYREGKLESLQSPAAVAETSVSSKRKGDLQESTHLLVNFNGVLPFAATKHRIQTFTPTPLRPRLSGQTPDSQASVKTLCASLGYSEFKGPAGVPAESFTSSAKTSDSRNSSVIRRFTAKQPTETHQSSKKSQSALIPGSQRHYSTETAAECSSRVTRCDDLSVGCSKTQKRSFCNLFASPIADSLKPTPGSLTPACAGGFIQASCPAPQSTQSKGLHVQTVVEPDKALATSFLGLFAAPLGAAPPPCMQSQPDYSRTASCSQDQPAEDPSRSSDSKQRASISETTLPHLDETDMKRISRRPTFSKHSPSPKTENEDDLSEAVNQPAKQQENPVRGIASDSLSEMSSSPTPCCDGADPSTTQAHRQLPDISSPKRSAVAASANSVLKTLFLCLDPFVQDAEQRDSIHISVPPESEQQDQSCISAKQQRKSKKKGRQKKKTQHSHQQSTDNSTDHQPSAQTSVSSLEATVGSNLSAPAGTEPPARTTCRSYR</sequence>
<dbReference type="Ensembl" id="ENSSMAT00000018150.2">
    <property type="protein sequence ID" value="ENSSMAP00000017934.1"/>
    <property type="gene ID" value="ENSSMAG00000010998.2"/>
</dbReference>
<feature type="compositionally biased region" description="Polar residues" evidence="7">
    <location>
        <begin position="971"/>
        <end position="996"/>
    </location>
</feature>
<evidence type="ECO:0000259" key="8">
    <source>
        <dbReference type="PROSITE" id="PS50103"/>
    </source>
</evidence>
<dbReference type="GeneTree" id="ENSGT00940000157396"/>
<feature type="region of interest" description="Disordered" evidence="7">
    <location>
        <begin position="406"/>
        <end position="428"/>
    </location>
</feature>
<feature type="compositionally biased region" description="Basic and acidic residues" evidence="7">
    <location>
        <begin position="125"/>
        <end position="134"/>
    </location>
</feature>
<feature type="compositionally biased region" description="Polar residues" evidence="7">
    <location>
        <begin position="862"/>
        <end position="872"/>
    </location>
</feature>
<dbReference type="GO" id="GO:0003723">
    <property type="term" value="F:RNA binding"/>
    <property type="evidence" value="ECO:0007669"/>
    <property type="project" value="InterPro"/>
</dbReference>
<name>A0A8D3AGK5_SCOMX</name>
<dbReference type="GO" id="GO:0008270">
    <property type="term" value="F:zinc ion binding"/>
    <property type="evidence" value="ECO:0007669"/>
    <property type="project" value="UniProtKB-KW"/>
</dbReference>
<dbReference type="Pfam" id="PF22623">
    <property type="entry name" value="zf-CCCH_9"/>
    <property type="match status" value="1"/>
</dbReference>
<dbReference type="PANTHER" id="PTHR13119:SF23">
    <property type="entry name" value="ZINC FINGER CCCH DOMAIN-CONTAINING PROTEIN 4"/>
    <property type="match status" value="1"/>
</dbReference>
<feature type="domain" description="C3H1-type" evidence="8">
    <location>
        <begin position="195"/>
        <end position="217"/>
    </location>
</feature>
<feature type="compositionally biased region" description="Basic and acidic residues" evidence="7">
    <location>
        <begin position="791"/>
        <end position="800"/>
    </location>
</feature>
<dbReference type="GO" id="GO:0005634">
    <property type="term" value="C:nucleus"/>
    <property type="evidence" value="ECO:0007669"/>
    <property type="project" value="TreeGrafter"/>
</dbReference>
<feature type="compositionally biased region" description="Polar residues" evidence="7">
    <location>
        <begin position="771"/>
        <end position="787"/>
    </location>
</feature>
<gene>
    <name evidence="9" type="primary">LOC118313262</name>
</gene>
<keyword evidence="1" id="KW-0597">Phosphoprotein</keyword>
<evidence type="ECO:0000313" key="10">
    <source>
        <dbReference type="Proteomes" id="UP000694558"/>
    </source>
</evidence>
<dbReference type="Gene3D" id="4.10.1000.10">
    <property type="entry name" value="Zinc finger, CCCH-type"/>
    <property type="match status" value="1"/>
</dbReference>